<dbReference type="Pfam" id="PF08352">
    <property type="entry name" value="oligo_HPY"/>
    <property type="match status" value="2"/>
</dbReference>
<proteinExistence type="inferred from homology"/>
<dbReference type="GO" id="GO:0016887">
    <property type="term" value="F:ATP hydrolysis activity"/>
    <property type="evidence" value="ECO:0007669"/>
    <property type="project" value="InterPro"/>
</dbReference>
<dbReference type="RefSeq" id="WP_146364850.1">
    <property type="nucleotide sequence ID" value="NZ_CP042261.1"/>
</dbReference>
<keyword evidence="7 11" id="KW-0067">ATP-binding</keyword>
<feature type="domain" description="ABC transporter" evidence="10">
    <location>
        <begin position="15"/>
        <end position="279"/>
    </location>
</feature>
<dbReference type="InterPro" id="IPR050388">
    <property type="entry name" value="ABC_Ni/Peptide_Import"/>
</dbReference>
<dbReference type="CDD" id="cd03257">
    <property type="entry name" value="ABC_NikE_OppD_transporters"/>
    <property type="match status" value="2"/>
</dbReference>
<dbReference type="PANTHER" id="PTHR43297">
    <property type="entry name" value="OLIGOPEPTIDE TRANSPORT ATP-BINDING PROTEIN APPD"/>
    <property type="match status" value="1"/>
</dbReference>
<dbReference type="GO" id="GO:0055085">
    <property type="term" value="P:transmembrane transport"/>
    <property type="evidence" value="ECO:0007669"/>
    <property type="project" value="UniProtKB-ARBA"/>
</dbReference>
<dbReference type="GO" id="GO:0015833">
    <property type="term" value="P:peptide transport"/>
    <property type="evidence" value="ECO:0007669"/>
    <property type="project" value="InterPro"/>
</dbReference>
<dbReference type="PROSITE" id="PS50893">
    <property type="entry name" value="ABC_TRANSPORTER_2"/>
    <property type="match status" value="2"/>
</dbReference>
<dbReference type="SMART" id="SM00382">
    <property type="entry name" value="AAA"/>
    <property type="match status" value="2"/>
</dbReference>
<reference evidence="11 12" key="1">
    <citation type="submission" date="2019-07" db="EMBL/GenBank/DDBJ databases">
        <title>Litoreibacter alkalisoli sp. nov., isolated from saline-alkaline soil.</title>
        <authorList>
            <person name="Wang S."/>
            <person name="Xu L."/>
            <person name="Xing Y.-T."/>
            <person name="Sun J.-Q."/>
        </authorList>
    </citation>
    <scope>NUCLEOTIDE SEQUENCE [LARGE SCALE GENOMIC DNA]</scope>
    <source>
        <strain evidence="11 12">LN3S51</strain>
    </source>
</reference>
<evidence type="ECO:0000259" key="10">
    <source>
        <dbReference type="PROSITE" id="PS50893"/>
    </source>
</evidence>
<feature type="domain" description="ABC transporter" evidence="10">
    <location>
        <begin position="306"/>
        <end position="561"/>
    </location>
</feature>
<dbReference type="Proteomes" id="UP000318483">
    <property type="component" value="Chromosome"/>
</dbReference>
<dbReference type="EMBL" id="CP042261">
    <property type="protein sequence ID" value="QDY69471.1"/>
    <property type="molecule type" value="Genomic_DNA"/>
</dbReference>
<keyword evidence="12" id="KW-1185">Reference proteome</keyword>
<dbReference type="SUPFAM" id="SSF52540">
    <property type="entry name" value="P-loop containing nucleoside triphosphate hydrolases"/>
    <property type="match status" value="2"/>
</dbReference>
<keyword evidence="3" id="KW-0813">Transport</keyword>
<evidence type="ECO:0000256" key="4">
    <source>
        <dbReference type="ARBA" id="ARBA00022475"/>
    </source>
</evidence>
<protein>
    <submittedName>
        <fullName evidence="11">ABC transporter ATP-binding protein</fullName>
    </submittedName>
</protein>
<evidence type="ECO:0000256" key="8">
    <source>
        <dbReference type="ARBA" id="ARBA00022967"/>
    </source>
</evidence>
<comment type="similarity">
    <text evidence="2">Belongs to the ABC transporter superfamily.</text>
</comment>
<dbReference type="OrthoDB" id="9802264at2"/>
<dbReference type="PANTHER" id="PTHR43297:SF14">
    <property type="entry name" value="ATPASE AAA-TYPE CORE DOMAIN-CONTAINING PROTEIN"/>
    <property type="match status" value="1"/>
</dbReference>
<evidence type="ECO:0000256" key="7">
    <source>
        <dbReference type="ARBA" id="ARBA00022840"/>
    </source>
</evidence>
<dbReference type="Pfam" id="PF00005">
    <property type="entry name" value="ABC_tran"/>
    <property type="match status" value="2"/>
</dbReference>
<organism evidence="11 12">
    <name type="scientific">Qingshengfaniella alkalisoli</name>
    <dbReference type="NCBI Taxonomy" id="2599296"/>
    <lineage>
        <taxon>Bacteria</taxon>
        <taxon>Pseudomonadati</taxon>
        <taxon>Pseudomonadota</taxon>
        <taxon>Alphaproteobacteria</taxon>
        <taxon>Rhodobacterales</taxon>
        <taxon>Paracoccaceae</taxon>
        <taxon>Qingshengfaniella</taxon>
    </lineage>
</organism>
<evidence type="ECO:0000256" key="9">
    <source>
        <dbReference type="ARBA" id="ARBA00023136"/>
    </source>
</evidence>
<dbReference type="GO" id="GO:0005886">
    <property type="term" value="C:plasma membrane"/>
    <property type="evidence" value="ECO:0007669"/>
    <property type="project" value="UniProtKB-SubCell"/>
</dbReference>
<evidence type="ECO:0000256" key="2">
    <source>
        <dbReference type="ARBA" id="ARBA00005417"/>
    </source>
</evidence>
<dbReference type="InterPro" id="IPR003593">
    <property type="entry name" value="AAA+_ATPase"/>
</dbReference>
<dbReference type="InterPro" id="IPR003439">
    <property type="entry name" value="ABC_transporter-like_ATP-bd"/>
</dbReference>
<evidence type="ECO:0000256" key="5">
    <source>
        <dbReference type="ARBA" id="ARBA00022519"/>
    </source>
</evidence>
<dbReference type="Gene3D" id="3.40.50.300">
    <property type="entry name" value="P-loop containing nucleotide triphosphate hydrolases"/>
    <property type="match status" value="2"/>
</dbReference>
<dbReference type="FunFam" id="3.40.50.300:FF:000016">
    <property type="entry name" value="Oligopeptide ABC transporter ATP-binding component"/>
    <property type="match status" value="1"/>
</dbReference>
<gene>
    <name evidence="11" type="ORF">FPZ52_07410</name>
</gene>
<dbReference type="InterPro" id="IPR017871">
    <property type="entry name" value="ABC_transporter-like_CS"/>
</dbReference>
<dbReference type="AlphaFoldDB" id="A0A5B8IX52"/>
<name>A0A5B8IX52_9RHOB</name>
<evidence type="ECO:0000256" key="6">
    <source>
        <dbReference type="ARBA" id="ARBA00022741"/>
    </source>
</evidence>
<keyword evidence="6" id="KW-0547">Nucleotide-binding</keyword>
<dbReference type="NCBIfam" id="NF008453">
    <property type="entry name" value="PRK11308.1"/>
    <property type="match status" value="2"/>
</dbReference>
<keyword evidence="5" id="KW-0997">Cell inner membrane</keyword>
<dbReference type="GO" id="GO:0005524">
    <property type="term" value="F:ATP binding"/>
    <property type="evidence" value="ECO:0007669"/>
    <property type="project" value="UniProtKB-KW"/>
</dbReference>
<keyword evidence="9" id="KW-0472">Membrane</keyword>
<sequence length="584" mass="64663">MTVTAKNASANNTVLELQNLTTEFVTSRGTFRAVDDVSLKLHAGKTLCVVGESGSGKSVMSRSILQIVDPPGRVTGGQALLHRHRTARGGDFDETVDLLRLDPKSKAIRNLRGRDIAMIFQEPMSSLSPVHRIGDQVGEAIRLHEAVSKKEARERTLELLRKVEIPNPGKAIDQFPFEFSGGMRQRAMIAMALACNPTVLIADEPTTALDVTIQAEILDLIRSIQDESDMAVLFITHDMGVVAEIADEIAVMRFGKVVETGDVYDIFENPQHPYTQRLLNSVRELDHPSERRLAMREARPIGAPILVSENVTKVFGAKKGWFGGEFKGLKAVNAASLELRKGENLGVVGESGSGKTTFGRCLQRVYEVNEGSILYTNEAGEERDLAGLDEDQLSQPWRDIRTVFQDPFSSLNPRMTIGQIIAEPLIVEGKMTAPQIRDRVHELLEQVGLPVSAYMRYPHAFSGGQRQRVSIARAIAPNPRVIIADEATSALDVSIRTQVLDLLLDLQDRLDLSFILISHDIAVIRYFCDRIAVMYRGQIVETGVTETVCRNPQHAYTQSLLSAVPVADPRVRGQKRRVRYQEAT</sequence>
<keyword evidence="4" id="KW-1003">Cell membrane</keyword>
<keyword evidence="8" id="KW-1278">Translocase</keyword>
<evidence type="ECO:0000256" key="1">
    <source>
        <dbReference type="ARBA" id="ARBA00004417"/>
    </source>
</evidence>
<dbReference type="KEGG" id="lit:FPZ52_07410"/>
<accession>A0A5B8IX52</accession>
<evidence type="ECO:0000313" key="11">
    <source>
        <dbReference type="EMBL" id="QDY69471.1"/>
    </source>
</evidence>
<dbReference type="PROSITE" id="PS00211">
    <property type="entry name" value="ABC_TRANSPORTER_1"/>
    <property type="match status" value="2"/>
</dbReference>
<dbReference type="InterPro" id="IPR027417">
    <property type="entry name" value="P-loop_NTPase"/>
</dbReference>
<evidence type="ECO:0000313" key="12">
    <source>
        <dbReference type="Proteomes" id="UP000318483"/>
    </source>
</evidence>
<dbReference type="InterPro" id="IPR013563">
    <property type="entry name" value="Oligopep_ABC_C"/>
</dbReference>
<evidence type="ECO:0000256" key="3">
    <source>
        <dbReference type="ARBA" id="ARBA00022448"/>
    </source>
</evidence>
<comment type="subcellular location">
    <subcellularLocation>
        <location evidence="1">Cell inner membrane</location>
        <topology evidence="1">Peripheral membrane protein</topology>
    </subcellularLocation>
</comment>